<dbReference type="Pfam" id="PF02563">
    <property type="entry name" value="Poly_export"/>
    <property type="match status" value="1"/>
</dbReference>
<dbReference type="EMBL" id="CP000934">
    <property type="protein sequence ID" value="ACE85849.1"/>
    <property type="molecule type" value="Genomic_DNA"/>
</dbReference>
<keyword evidence="1" id="KW-0732">Signal</keyword>
<dbReference type="Pfam" id="PF10531">
    <property type="entry name" value="SLBB"/>
    <property type="match status" value="2"/>
</dbReference>
<feature type="domain" description="Soluble ligand binding" evidence="3">
    <location>
        <begin position="197"/>
        <end position="246"/>
    </location>
</feature>
<evidence type="ECO:0000256" key="1">
    <source>
        <dbReference type="ARBA" id="ARBA00022729"/>
    </source>
</evidence>
<dbReference type="KEGG" id="cja:CJA_0624"/>
<protein>
    <submittedName>
        <fullName evidence="4">EpsE</fullName>
    </submittedName>
</protein>
<reference evidence="4 5" key="1">
    <citation type="journal article" date="2008" name="J. Bacteriol.">
        <title>Insights into plant cell wall degradation from the genome sequence of the soil bacterium Cellvibrio japonicus.</title>
        <authorList>
            <person name="Deboy R.T."/>
            <person name="Mongodin E.F."/>
            <person name="Fouts D.E."/>
            <person name="Tailford L.E."/>
            <person name="Khouri H."/>
            <person name="Emerson J.B."/>
            <person name="Mohamoud Y."/>
            <person name="Watkins K."/>
            <person name="Henrissat B."/>
            <person name="Gilbert H.J."/>
            <person name="Nelson K.E."/>
        </authorList>
    </citation>
    <scope>NUCLEOTIDE SEQUENCE [LARGE SCALE GENOMIC DNA]</scope>
    <source>
        <strain evidence="4 5">Ueda107</strain>
    </source>
</reference>
<evidence type="ECO:0000313" key="4">
    <source>
        <dbReference type="EMBL" id="ACE85849.1"/>
    </source>
</evidence>
<dbReference type="STRING" id="498211.CJA_0624"/>
<evidence type="ECO:0000313" key="5">
    <source>
        <dbReference type="Proteomes" id="UP000001036"/>
    </source>
</evidence>
<dbReference type="InterPro" id="IPR019554">
    <property type="entry name" value="Soluble_ligand-bd"/>
</dbReference>
<dbReference type="InterPro" id="IPR049712">
    <property type="entry name" value="Poly_export"/>
</dbReference>
<dbReference type="Proteomes" id="UP000001036">
    <property type="component" value="Chromosome"/>
</dbReference>
<dbReference type="GO" id="GO:0015159">
    <property type="term" value="F:polysaccharide transmembrane transporter activity"/>
    <property type="evidence" value="ECO:0007669"/>
    <property type="project" value="InterPro"/>
</dbReference>
<feature type="domain" description="Soluble ligand binding" evidence="3">
    <location>
        <begin position="111"/>
        <end position="161"/>
    </location>
</feature>
<dbReference type="AlphaFoldDB" id="B3PJL8"/>
<keyword evidence="5" id="KW-1185">Reference proteome</keyword>
<feature type="domain" description="Polysaccharide export protein N-terminal" evidence="2">
    <location>
        <begin position="29"/>
        <end position="103"/>
    </location>
</feature>
<name>B3PJL8_CELJU</name>
<evidence type="ECO:0000259" key="3">
    <source>
        <dbReference type="Pfam" id="PF10531"/>
    </source>
</evidence>
<proteinExistence type="predicted"/>
<gene>
    <name evidence="4" type="primary">epsE</name>
    <name evidence="4" type="ordered locus">CJA_0624</name>
</gene>
<evidence type="ECO:0000259" key="2">
    <source>
        <dbReference type="Pfam" id="PF02563"/>
    </source>
</evidence>
<organism evidence="4 5">
    <name type="scientific">Cellvibrio japonicus (strain Ueda107)</name>
    <name type="common">Pseudomonas fluorescens subsp. cellulosa</name>
    <dbReference type="NCBI Taxonomy" id="498211"/>
    <lineage>
        <taxon>Bacteria</taxon>
        <taxon>Pseudomonadati</taxon>
        <taxon>Pseudomonadota</taxon>
        <taxon>Gammaproteobacteria</taxon>
        <taxon>Cellvibrionales</taxon>
        <taxon>Cellvibrionaceae</taxon>
        <taxon>Cellvibrio</taxon>
    </lineage>
</organism>
<dbReference type="OrthoDB" id="9808948at2"/>
<sequence length="271" mass="29567">MRGVCSLQWSARWLGGWLIGLLLAGEVLAQAYSLGIGDEVRISVYGQPDLAIDAQIGADGAVEVPLLGRFNLAGRSTTDAAQAIADQYERGNFLKRAQVNLLVTRYRSQSIAILGRVKRAGSLVLEGPTSLTDALAWAGGIADEGSERLVLIRTDRSGKQERREFDLQKLLNQEAERHSVIWLQDGDTLYVPPAGRFYLSGEVRSPGVYTLDRPLNVMQALGMGGGLTARASERSVKLYRPQTDGSLKERRAKAQDPVEDGDLLVVQESLF</sequence>
<dbReference type="InterPro" id="IPR003715">
    <property type="entry name" value="Poly_export_N"/>
</dbReference>
<dbReference type="eggNOG" id="COG1596">
    <property type="taxonomic scope" value="Bacteria"/>
</dbReference>
<dbReference type="PANTHER" id="PTHR33619:SF3">
    <property type="entry name" value="POLYSACCHARIDE EXPORT PROTEIN GFCE-RELATED"/>
    <property type="match status" value="1"/>
</dbReference>
<dbReference type="Gene3D" id="3.10.560.10">
    <property type="entry name" value="Outer membrane lipoprotein wza domain like"/>
    <property type="match status" value="2"/>
</dbReference>
<dbReference type="RefSeq" id="WP_012486303.1">
    <property type="nucleotide sequence ID" value="NC_010995.1"/>
</dbReference>
<dbReference type="PANTHER" id="PTHR33619">
    <property type="entry name" value="POLYSACCHARIDE EXPORT PROTEIN GFCE-RELATED"/>
    <property type="match status" value="1"/>
</dbReference>
<dbReference type="HOGENOM" id="CLU_038343_0_3_6"/>
<accession>B3PJL8</accession>